<sequence length="95" mass="10640">MKKGILKMARIQCNRDRGNNSFDGVICLARGKSLTVYYMLLFVLKNLYTANVIQNESTFSSCNLLIWYSSSVTLPAYSLSRPYRILPGGAPSQPN</sequence>
<name>A0A241PXZ5_SALET</name>
<gene>
    <name evidence="1" type="ORF">LFZ25_26310</name>
</gene>
<evidence type="ECO:0000313" key="1">
    <source>
        <dbReference type="EMBL" id="ASG19270.1"/>
    </source>
</evidence>
<dbReference type="EMBL" id="CP022118">
    <property type="protein sequence ID" value="ASG19270.1"/>
    <property type="molecule type" value="Genomic_DNA"/>
</dbReference>
<keyword evidence="1" id="KW-0614">Plasmid</keyword>
<evidence type="ECO:0000313" key="2">
    <source>
        <dbReference type="Proteomes" id="UP000197157"/>
    </source>
</evidence>
<dbReference type="AlphaFoldDB" id="A0A241PXZ5"/>
<proteinExistence type="predicted"/>
<reference evidence="1 2" key="1">
    <citation type="submission" date="2017-06" db="EMBL/GenBank/DDBJ databases">
        <title>Salmonella reference genomes for public health.</title>
        <authorList>
            <person name="Robertson J."/>
            <person name="Yoshida C."/>
            <person name="Gurnik S."/>
            <person name="Nash J."/>
        </authorList>
    </citation>
    <scope>NUCLEOTIDE SEQUENCE [LARGE SCALE GENOMIC DNA]</scope>
    <source>
        <strain evidence="1 2">S-1643</strain>
        <plasmid evidence="2">Plasmid unnamed1</plasmid>
    </source>
</reference>
<protein>
    <submittedName>
        <fullName evidence="1">Uncharacterized protein</fullName>
    </submittedName>
</protein>
<accession>A0A241PXZ5</accession>
<dbReference type="Proteomes" id="UP000197157">
    <property type="component" value="Plasmid unnamed1"/>
</dbReference>
<geneLocation type="plasmid" evidence="1">
    <name>unnamed1</name>
</geneLocation>
<organism evidence="1 2">
    <name type="scientific">Salmonella enterica subsp. enterica serovar Macclesfield str. S-1643</name>
    <dbReference type="NCBI Taxonomy" id="1242107"/>
    <lineage>
        <taxon>Bacteria</taxon>
        <taxon>Pseudomonadati</taxon>
        <taxon>Pseudomonadota</taxon>
        <taxon>Gammaproteobacteria</taxon>
        <taxon>Enterobacterales</taxon>
        <taxon>Enterobacteriaceae</taxon>
        <taxon>Salmonella</taxon>
    </lineage>
</organism>